<keyword evidence="13" id="KW-1185">Reference proteome</keyword>
<dbReference type="EC" id="2.7.10.1" evidence="3"/>
<dbReference type="PROSITE" id="PS50011">
    <property type="entry name" value="PROTEIN_KINASE_DOM"/>
    <property type="match status" value="1"/>
</dbReference>
<accession>A0A7E4VGI0</accession>
<evidence type="ECO:0000313" key="14">
    <source>
        <dbReference type="WBParaSite" id="Pan_g2086.t1"/>
    </source>
</evidence>
<feature type="binding site" evidence="11">
    <location>
        <position position="360"/>
    </location>
    <ligand>
        <name>ATP</name>
        <dbReference type="ChEBI" id="CHEBI:30616"/>
    </ligand>
</feature>
<keyword evidence="6" id="KW-0418">Kinase</keyword>
<dbReference type="GO" id="GO:0012505">
    <property type="term" value="C:endomembrane system"/>
    <property type="evidence" value="ECO:0007669"/>
    <property type="project" value="UniProtKB-SubCell"/>
</dbReference>
<evidence type="ECO:0000256" key="10">
    <source>
        <dbReference type="ARBA" id="ARBA00051243"/>
    </source>
</evidence>
<comment type="catalytic activity">
    <reaction evidence="10">
        <text>L-tyrosyl-[protein] + ATP = O-phospho-L-tyrosyl-[protein] + ADP + H(+)</text>
        <dbReference type="Rhea" id="RHEA:10596"/>
        <dbReference type="Rhea" id="RHEA-COMP:10136"/>
        <dbReference type="Rhea" id="RHEA-COMP:20101"/>
        <dbReference type="ChEBI" id="CHEBI:15378"/>
        <dbReference type="ChEBI" id="CHEBI:30616"/>
        <dbReference type="ChEBI" id="CHEBI:46858"/>
        <dbReference type="ChEBI" id="CHEBI:61978"/>
        <dbReference type="ChEBI" id="CHEBI:456216"/>
        <dbReference type="EC" id="2.7.10.1"/>
    </reaction>
</comment>
<dbReference type="PANTHER" id="PTHR24416:SF617">
    <property type="entry name" value="RET ONCOGENE, ISOFORM A"/>
    <property type="match status" value="1"/>
</dbReference>
<dbReference type="SUPFAM" id="SSF56112">
    <property type="entry name" value="Protein kinase-like (PK-like)"/>
    <property type="match status" value="1"/>
</dbReference>
<evidence type="ECO:0000259" key="12">
    <source>
        <dbReference type="PROSITE" id="PS50011"/>
    </source>
</evidence>
<dbReference type="InterPro" id="IPR001245">
    <property type="entry name" value="Ser-Thr/Tyr_kinase_cat_dom"/>
</dbReference>
<organism evidence="13 14">
    <name type="scientific">Panagrellus redivivus</name>
    <name type="common">Microworm</name>
    <dbReference type="NCBI Taxonomy" id="6233"/>
    <lineage>
        <taxon>Eukaryota</taxon>
        <taxon>Metazoa</taxon>
        <taxon>Ecdysozoa</taxon>
        <taxon>Nematoda</taxon>
        <taxon>Chromadorea</taxon>
        <taxon>Rhabditida</taxon>
        <taxon>Tylenchina</taxon>
        <taxon>Panagrolaimomorpha</taxon>
        <taxon>Panagrolaimoidea</taxon>
        <taxon>Panagrolaimidae</taxon>
        <taxon>Panagrellus</taxon>
    </lineage>
</organism>
<keyword evidence="5 11" id="KW-0547">Nucleotide-binding</keyword>
<dbReference type="GO" id="GO:0005524">
    <property type="term" value="F:ATP binding"/>
    <property type="evidence" value="ECO:0007669"/>
    <property type="project" value="UniProtKB-UniRule"/>
</dbReference>
<evidence type="ECO:0000256" key="6">
    <source>
        <dbReference type="ARBA" id="ARBA00022777"/>
    </source>
</evidence>
<evidence type="ECO:0000256" key="2">
    <source>
        <dbReference type="ARBA" id="ARBA00004308"/>
    </source>
</evidence>
<evidence type="ECO:0000256" key="1">
    <source>
        <dbReference type="ARBA" id="ARBA00004167"/>
    </source>
</evidence>
<evidence type="ECO:0000256" key="11">
    <source>
        <dbReference type="PROSITE-ProRule" id="PRU10141"/>
    </source>
</evidence>
<evidence type="ECO:0000256" key="4">
    <source>
        <dbReference type="ARBA" id="ARBA00022679"/>
    </source>
</evidence>
<dbReference type="SMART" id="SM00219">
    <property type="entry name" value="TyrKc"/>
    <property type="match status" value="1"/>
</dbReference>
<sequence length="617" mass="70641">MLFPLDCLPYNLRRRLRELCTPLEAYSIQKAAPHYYGLQTLVEIVEVEYLSYCQNLNEFEFRRFHEATHSYFVGSAKQPNTSPFSFNHKNYSNVKITGICNSDNTVDLSSRIDLVLSCEGIPAEKNATLRATAVLFLLETSNLLVAFQQDVLGIKGNYICSYKLTDGVLGDDRFHNCDMHTVKRKFKAFDFSENLKPFDGRLLFNEKHSQPIVAIREIPIEGTLYALRKDNILFRLQAGDSETYGDVKAGRHLLEVQPKSNKVLFVPAHSENTINIFTSSCKGSCHSTSTVVPTTYISILTGYEYDQVPLYTQSNPRKVQLNPEDLVVLKTQQLGSGISAIVYKGCFKTSARDYEPVAVKIFRNEYALLVNTNELIDELKVSRRVHHSNIVAFIGHTYIDRTLHIVTEFMAGGSLYDYITNDSNVLKYQHTFNYLDQILSAMVYLTQQHIVHRDLAARNCLLNLDYTVLKVSDFGLARSVDFKGEYQILHIDTALPTRWIALEVFLQHKFTQKSDVWSFGVLVWELFTRGNTPYFPLDHCQILKFLNSGQRLQCPETCPDQIYALMITCWDVEPRKRPTFKKLKKNLAAVLTYFTDSNKRLIESGYERPNSQPLPPL</sequence>
<dbReference type="GO" id="GO:0004714">
    <property type="term" value="F:transmembrane receptor protein tyrosine kinase activity"/>
    <property type="evidence" value="ECO:0007669"/>
    <property type="project" value="UniProtKB-EC"/>
</dbReference>
<dbReference type="InterPro" id="IPR050122">
    <property type="entry name" value="RTK"/>
</dbReference>
<dbReference type="Pfam" id="PF07714">
    <property type="entry name" value="PK_Tyr_Ser-Thr"/>
    <property type="match status" value="1"/>
</dbReference>
<dbReference type="FunFam" id="1.10.510.10:FF:001512">
    <property type="entry name" value="Receptor tyrosine-protein kinase erbB-2"/>
    <property type="match status" value="1"/>
</dbReference>
<dbReference type="InterPro" id="IPR017441">
    <property type="entry name" value="Protein_kinase_ATP_BS"/>
</dbReference>
<dbReference type="PROSITE" id="PS00107">
    <property type="entry name" value="PROTEIN_KINASE_ATP"/>
    <property type="match status" value="1"/>
</dbReference>
<feature type="domain" description="Protein kinase" evidence="12">
    <location>
        <begin position="328"/>
        <end position="594"/>
    </location>
</feature>
<reference evidence="14" key="2">
    <citation type="submission" date="2020-10" db="UniProtKB">
        <authorList>
            <consortium name="WormBaseParasite"/>
        </authorList>
    </citation>
    <scope>IDENTIFICATION</scope>
</reference>
<dbReference type="InterPro" id="IPR011009">
    <property type="entry name" value="Kinase-like_dom_sf"/>
</dbReference>
<evidence type="ECO:0000256" key="7">
    <source>
        <dbReference type="ARBA" id="ARBA00022840"/>
    </source>
</evidence>
<keyword evidence="4" id="KW-0808">Transferase</keyword>
<name>A0A7E4VGI0_PANRE</name>
<evidence type="ECO:0000256" key="3">
    <source>
        <dbReference type="ARBA" id="ARBA00011902"/>
    </source>
</evidence>
<dbReference type="InterPro" id="IPR000719">
    <property type="entry name" value="Prot_kinase_dom"/>
</dbReference>
<protein>
    <recommendedName>
        <fullName evidence="3">receptor protein-tyrosine kinase</fullName>
        <ecNumber evidence="3">2.7.10.1</ecNumber>
    </recommendedName>
</protein>
<reference evidence="13" key="1">
    <citation type="journal article" date="2013" name="Genetics">
        <title>The draft genome and transcriptome of Panagrellus redivivus are shaped by the harsh demands of a free-living lifestyle.</title>
        <authorList>
            <person name="Srinivasan J."/>
            <person name="Dillman A.R."/>
            <person name="Macchietto M.G."/>
            <person name="Heikkinen L."/>
            <person name="Lakso M."/>
            <person name="Fracchia K.M."/>
            <person name="Antoshechkin I."/>
            <person name="Mortazavi A."/>
            <person name="Wong G."/>
            <person name="Sternberg P.W."/>
        </authorList>
    </citation>
    <scope>NUCLEOTIDE SEQUENCE [LARGE SCALE GENOMIC DNA]</scope>
    <source>
        <strain evidence="13">MT8872</strain>
    </source>
</reference>
<dbReference type="GO" id="GO:0005886">
    <property type="term" value="C:plasma membrane"/>
    <property type="evidence" value="ECO:0007669"/>
    <property type="project" value="TreeGrafter"/>
</dbReference>
<proteinExistence type="predicted"/>
<dbReference type="AlphaFoldDB" id="A0A7E4VGI0"/>
<dbReference type="Proteomes" id="UP000492821">
    <property type="component" value="Unassembled WGS sequence"/>
</dbReference>
<keyword evidence="9" id="KW-0829">Tyrosine-protein kinase</keyword>
<evidence type="ECO:0000256" key="8">
    <source>
        <dbReference type="ARBA" id="ARBA00023136"/>
    </source>
</evidence>
<dbReference type="GO" id="GO:0061564">
    <property type="term" value="P:axon development"/>
    <property type="evidence" value="ECO:0007669"/>
    <property type="project" value="UniProtKB-ARBA"/>
</dbReference>
<dbReference type="GO" id="GO:0007169">
    <property type="term" value="P:cell surface receptor protein tyrosine kinase signaling pathway"/>
    <property type="evidence" value="ECO:0007669"/>
    <property type="project" value="TreeGrafter"/>
</dbReference>
<dbReference type="PRINTS" id="PR00109">
    <property type="entry name" value="TYRKINASE"/>
</dbReference>
<dbReference type="InterPro" id="IPR008266">
    <property type="entry name" value="Tyr_kinase_AS"/>
</dbReference>
<dbReference type="InterPro" id="IPR020635">
    <property type="entry name" value="Tyr_kinase_cat_dom"/>
</dbReference>
<evidence type="ECO:0000256" key="5">
    <source>
        <dbReference type="ARBA" id="ARBA00022741"/>
    </source>
</evidence>
<dbReference type="GO" id="GO:0043235">
    <property type="term" value="C:receptor complex"/>
    <property type="evidence" value="ECO:0007669"/>
    <property type="project" value="TreeGrafter"/>
</dbReference>
<keyword evidence="7 11" id="KW-0067">ATP-binding</keyword>
<evidence type="ECO:0000313" key="13">
    <source>
        <dbReference type="Proteomes" id="UP000492821"/>
    </source>
</evidence>
<comment type="subcellular location">
    <subcellularLocation>
        <location evidence="2">Endomembrane system</location>
    </subcellularLocation>
    <subcellularLocation>
        <location evidence="1">Membrane</location>
        <topology evidence="1">Single-pass membrane protein</topology>
    </subcellularLocation>
</comment>
<keyword evidence="8" id="KW-0472">Membrane</keyword>
<dbReference type="PANTHER" id="PTHR24416">
    <property type="entry name" value="TYROSINE-PROTEIN KINASE RECEPTOR"/>
    <property type="match status" value="1"/>
</dbReference>
<dbReference type="WBParaSite" id="Pan_g2086.t1">
    <property type="protein sequence ID" value="Pan_g2086.t1"/>
    <property type="gene ID" value="Pan_g2086"/>
</dbReference>
<dbReference type="Gene3D" id="1.10.510.10">
    <property type="entry name" value="Transferase(Phosphotransferase) domain 1"/>
    <property type="match status" value="1"/>
</dbReference>
<dbReference type="PROSITE" id="PS00109">
    <property type="entry name" value="PROTEIN_KINASE_TYR"/>
    <property type="match status" value="1"/>
</dbReference>
<evidence type="ECO:0000256" key="9">
    <source>
        <dbReference type="ARBA" id="ARBA00023137"/>
    </source>
</evidence>
<dbReference type="CDD" id="cd00192">
    <property type="entry name" value="PTKc"/>
    <property type="match status" value="1"/>
</dbReference>
<dbReference type="GO" id="GO:0048680">
    <property type="term" value="P:positive regulation of axon regeneration"/>
    <property type="evidence" value="ECO:0007669"/>
    <property type="project" value="UniProtKB-ARBA"/>
</dbReference>